<sequence>MRGDYKRDLNHNYLIFEEEGEVDTASYEVRMILMNSISGLLPCSIQKIDNRTLFYYEITSRQPLEAMYGEKKLGRDELYPILKSLVDTIRVMQAYLLDPGHLVLEPEHIYMEAGGQRAYFSFIPVHRGDAREGMRDLMEYLLPKIDHQDPDAVRIGYGIYHCVTEDNFQLEQIEKELFASAGGQMEESSGEAEATGSTEEEDYEKEEILRQICREPQEEEFQENREGIRTAAVVTGGILTIGGGFLVWNYRYIPWSYLAAGFGGLLALAGIAGLIWYRRRKKELLSPGEETEGKPEILSDNPIPYPNAGPEAGKTGRQSREFSGEETSLLTGKEQAGNHCLRGKDNSGGTLIRLDEGVILVGKMAEAVDYCIPLSTVSRIHCKLEVTRGACLIQDLNSKNGTYVNGRLLESCEKYPLQEHDEVRIADVTFYYE</sequence>
<dbReference type="AlphaFoldDB" id="A0A1M4WIP6"/>
<dbReference type="InterPro" id="IPR050923">
    <property type="entry name" value="Cell_Proc_Reg/RNA_Proc"/>
</dbReference>
<evidence type="ECO:0000256" key="2">
    <source>
        <dbReference type="SAM" id="Phobius"/>
    </source>
</evidence>
<accession>A0A1M4WIP6</accession>
<proteinExistence type="predicted"/>
<feature type="transmembrane region" description="Helical" evidence="2">
    <location>
        <begin position="256"/>
        <end position="277"/>
    </location>
</feature>
<evidence type="ECO:0000313" key="5">
    <source>
        <dbReference type="Proteomes" id="UP000184245"/>
    </source>
</evidence>
<keyword evidence="2" id="KW-0812">Transmembrane</keyword>
<reference evidence="4 5" key="1">
    <citation type="submission" date="2016-11" db="EMBL/GenBank/DDBJ databases">
        <authorList>
            <person name="Jaros S."/>
            <person name="Januszkiewicz K."/>
            <person name="Wedrychowicz H."/>
        </authorList>
    </citation>
    <scope>NUCLEOTIDE SEQUENCE [LARGE SCALE GENOMIC DNA]</scope>
    <source>
        <strain evidence="4 5">DSM 17459</strain>
    </source>
</reference>
<dbReference type="PROSITE" id="PS50006">
    <property type="entry name" value="FHA_DOMAIN"/>
    <property type="match status" value="1"/>
</dbReference>
<feature type="region of interest" description="Disordered" evidence="1">
    <location>
        <begin position="287"/>
        <end position="326"/>
    </location>
</feature>
<gene>
    <name evidence="4" type="ORF">SAMN02745158_01635</name>
</gene>
<evidence type="ECO:0000259" key="3">
    <source>
        <dbReference type="PROSITE" id="PS50006"/>
    </source>
</evidence>
<dbReference type="OrthoDB" id="9783862at2"/>
<keyword evidence="2" id="KW-0472">Membrane</keyword>
<organism evidence="4 5">
    <name type="scientific">Lactonifactor longoviformis DSM 17459</name>
    <dbReference type="NCBI Taxonomy" id="1122155"/>
    <lineage>
        <taxon>Bacteria</taxon>
        <taxon>Bacillati</taxon>
        <taxon>Bacillota</taxon>
        <taxon>Clostridia</taxon>
        <taxon>Eubacteriales</taxon>
        <taxon>Clostridiaceae</taxon>
        <taxon>Lactonifactor</taxon>
    </lineage>
</organism>
<dbReference type="InterPro" id="IPR008984">
    <property type="entry name" value="SMAD_FHA_dom_sf"/>
</dbReference>
<name>A0A1M4WIP6_9CLOT</name>
<dbReference type="InterPro" id="IPR045962">
    <property type="entry name" value="DUF6382"/>
</dbReference>
<dbReference type="SMART" id="SM00240">
    <property type="entry name" value="FHA"/>
    <property type="match status" value="1"/>
</dbReference>
<feature type="transmembrane region" description="Helical" evidence="2">
    <location>
        <begin position="231"/>
        <end position="250"/>
    </location>
</feature>
<keyword evidence="5" id="KW-1185">Reference proteome</keyword>
<dbReference type="EMBL" id="FQVI01000006">
    <property type="protein sequence ID" value="SHE81084.1"/>
    <property type="molecule type" value="Genomic_DNA"/>
</dbReference>
<dbReference type="SUPFAM" id="SSF49879">
    <property type="entry name" value="SMAD/FHA domain"/>
    <property type="match status" value="1"/>
</dbReference>
<evidence type="ECO:0000256" key="1">
    <source>
        <dbReference type="SAM" id="MobiDB-lite"/>
    </source>
</evidence>
<keyword evidence="2" id="KW-1133">Transmembrane helix</keyword>
<dbReference type="Pfam" id="PF19909">
    <property type="entry name" value="DUF6382"/>
    <property type="match status" value="1"/>
</dbReference>
<dbReference type="PANTHER" id="PTHR23308">
    <property type="entry name" value="NUCLEAR INHIBITOR OF PROTEIN PHOSPHATASE-1"/>
    <property type="match status" value="1"/>
</dbReference>
<feature type="region of interest" description="Disordered" evidence="1">
    <location>
        <begin position="182"/>
        <end position="205"/>
    </location>
</feature>
<dbReference type="CDD" id="cd00060">
    <property type="entry name" value="FHA"/>
    <property type="match status" value="1"/>
</dbReference>
<dbReference type="RefSeq" id="WP_072850712.1">
    <property type="nucleotide sequence ID" value="NZ_FQVI01000006.1"/>
</dbReference>
<feature type="domain" description="FHA" evidence="3">
    <location>
        <begin position="359"/>
        <end position="409"/>
    </location>
</feature>
<protein>
    <submittedName>
        <fullName evidence="4">FHA domain-containing protein</fullName>
    </submittedName>
</protein>
<evidence type="ECO:0000313" key="4">
    <source>
        <dbReference type="EMBL" id="SHE81084.1"/>
    </source>
</evidence>
<dbReference type="Pfam" id="PF00498">
    <property type="entry name" value="FHA"/>
    <property type="match status" value="1"/>
</dbReference>
<dbReference type="Proteomes" id="UP000184245">
    <property type="component" value="Unassembled WGS sequence"/>
</dbReference>
<dbReference type="InterPro" id="IPR000253">
    <property type="entry name" value="FHA_dom"/>
</dbReference>
<dbReference type="Gene3D" id="2.60.200.20">
    <property type="match status" value="1"/>
</dbReference>
<dbReference type="STRING" id="1122155.SAMN02745158_01635"/>